<keyword evidence="4" id="KW-0853">WD repeat</keyword>
<sequence length="199" mass="21478">MQLVASLSGQHVTALAFGPKELGLQLATAGRDGMVRVYQAAQSSCSGEWVPQTVFQGSASSPCTALCWRCYSQVLPPMLLLGTEEGAKVFYSDGRLMSWELAASLGDEAVDDVAWTTTASGHDEYIASAQGSTAKKVATLEHRFPVCQVEWNSIGTWLAVATDAGDVSLWRPNLGGEWSCQSKIEPQDQDVDYVMVEPR</sequence>
<dbReference type="SUPFAM" id="SSF50978">
    <property type="entry name" value="WD40 repeat-like"/>
    <property type="match status" value="1"/>
</dbReference>
<dbReference type="PANTHER" id="PTHR11024">
    <property type="entry name" value="NUCLEAR PORE COMPLEX PROTEIN SEC13 / SEH1 FAMILY MEMBER"/>
    <property type="match status" value="1"/>
</dbReference>
<accession>A0ABR2YLJ6</accession>
<protein>
    <recommendedName>
        <fullName evidence="10">WD40 repeat-like protein</fullName>
    </recommendedName>
</protein>
<keyword evidence="6" id="KW-0653">Protein transport</keyword>
<evidence type="ECO:0000256" key="6">
    <source>
        <dbReference type="ARBA" id="ARBA00022927"/>
    </source>
</evidence>
<evidence type="ECO:0000313" key="8">
    <source>
        <dbReference type="EMBL" id="KAK9907678.1"/>
    </source>
</evidence>
<comment type="subcellular location">
    <subcellularLocation>
        <location evidence="1">Nucleus envelope</location>
    </subcellularLocation>
</comment>
<reference evidence="8 9" key="1">
    <citation type="journal article" date="2024" name="Nat. Commun.">
        <title>Phylogenomics reveals the evolutionary origins of lichenization in chlorophyte algae.</title>
        <authorList>
            <person name="Puginier C."/>
            <person name="Libourel C."/>
            <person name="Otte J."/>
            <person name="Skaloud P."/>
            <person name="Haon M."/>
            <person name="Grisel S."/>
            <person name="Petersen M."/>
            <person name="Berrin J.G."/>
            <person name="Delaux P.M."/>
            <person name="Dal Grande F."/>
            <person name="Keller J."/>
        </authorList>
    </citation>
    <scope>NUCLEOTIDE SEQUENCE [LARGE SCALE GENOMIC DNA]</scope>
    <source>
        <strain evidence="8 9">SAG 216-7</strain>
    </source>
</reference>
<evidence type="ECO:0000256" key="1">
    <source>
        <dbReference type="ARBA" id="ARBA00004259"/>
    </source>
</evidence>
<dbReference type="InterPro" id="IPR037363">
    <property type="entry name" value="Sec13/Seh1_fam"/>
</dbReference>
<evidence type="ECO:0000313" key="9">
    <source>
        <dbReference type="Proteomes" id="UP001491310"/>
    </source>
</evidence>
<evidence type="ECO:0000256" key="7">
    <source>
        <dbReference type="ARBA" id="ARBA00023242"/>
    </source>
</evidence>
<keyword evidence="9" id="KW-1185">Reference proteome</keyword>
<comment type="similarity">
    <text evidence="2">Belongs to the WD repeat SEC13 family.</text>
</comment>
<dbReference type="SMART" id="SM00320">
    <property type="entry name" value="WD40"/>
    <property type="match status" value="2"/>
</dbReference>
<evidence type="ECO:0000256" key="4">
    <source>
        <dbReference type="ARBA" id="ARBA00022574"/>
    </source>
</evidence>
<keyword evidence="5" id="KW-0677">Repeat</keyword>
<dbReference type="InterPro" id="IPR036322">
    <property type="entry name" value="WD40_repeat_dom_sf"/>
</dbReference>
<evidence type="ECO:0000256" key="5">
    <source>
        <dbReference type="ARBA" id="ARBA00022737"/>
    </source>
</evidence>
<evidence type="ECO:0008006" key="10">
    <source>
        <dbReference type="Google" id="ProtNLM"/>
    </source>
</evidence>
<keyword evidence="7" id="KW-0539">Nucleus</keyword>
<evidence type="ECO:0000256" key="3">
    <source>
        <dbReference type="ARBA" id="ARBA00022448"/>
    </source>
</evidence>
<gene>
    <name evidence="8" type="ORF">WJX75_007998</name>
</gene>
<dbReference type="Proteomes" id="UP001491310">
    <property type="component" value="Unassembled WGS sequence"/>
</dbReference>
<dbReference type="Gene3D" id="2.130.10.10">
    <property type="entry name" value="YVTN repeat-like/Quinoprotein amine dehydrogenase"/>
    <property type="match status" value="1"/>
</dbReference>
<keyword evidence="3" id="KW-0813">Transport</keyword>
<dbReference type="Pfam" id="PF00400">
    <property type="entry name" value="WD40"/>
    <property type="match status" value="2"/>
</dbReference>
<dbReference type="InterPro" id="IPR001680">
    <property type="entry name" value="WD40_rpt"/>
</dbReference>
<evidence type="ECO:0000256" key="2">
    <source>
        <dbReference type="ARBA" id="ARBA00010102"/>
    </source>
</evidence>
<dbReference type="EMBL" id="JALJOT010000009">
    <property type="protein sequence ID" value="KAK9907678.1"/>
    <property type="molecule type" value="Genomic_DNA"/>
</dbReference>
<name>A0ABR2YLJ6_9CHLO</name>
<organism evidence="8 9">
    <name type="scientific">Coccomyxa subellipsoidea</name>
    <dbReference type="NCBI Taxonomy" id="248742"/>
    <lineage>
        <taxon>Eukaryota</taxon>
        <taxon>Viridiplantae</taxon>
        <taxon>Chlorophyta</taxon>
        <taxon>core chlorophytes</taxon>
        <taxon>Trebouxiophyceae</taxon>
        <taxon>Trebouxiophyceae incertae sedis</taxon>
        <taxon>Coccomyxaceae</taxon>
        <taxon>Coccomyxa</taxon>
    </lineage>
</organism>
<dbReference type="InterPro" id="IPR015943">
    <property type="entry name" value="WD40/YVTN_repeat-like_dom_sf"/>
</dbReference>
<proteinExistence type="inferred from homology"/>
<comment type="caution">
    <text evidence="8">The sequence shown here is derived from an EMBL/GenBank/DDBJ whole genome shotgun (WGS) entry which is preliminary data.</text>
</comment>
<dbReference type="PANTHER" id="PTHR11024:SF3">
    <property type="entry name" value="NUCLEOPORIN SEH1"/>
    <property type="match status" value="1"/>
</dbReference>